<protein>
    <submittedName>
        <fullName evidence="2">Uncharacterized protein</fullName>
    </submittedName>
</protein>
<organism evidence="2 3">
    <name type="scientific">Daphnia sinensis</name>
    <dbReference type="NCBI Taxonomy" id="1820382"/>
    <lineage>
        <taxon>Eukaryota</taxon>
        <taxon>Metazoa</taxon>
        <taxon>Ecdysozoa</taxon>
        <taxon>Arthropoda</taxon>
        <taxon>Crustacea</taxon>
        <taxon>Branchiopoda</taxon>
        <taxon>Diplostraca</taxon>
        <taxon>Cladocera</taxon>
        <taxon>Anomopoda</taxon>
        <taxon>Daphniidae</taxon>
        <taxon>Daphnia</taxon>
        <taxon>Daphnia similis group</taxon>
    </lineage>
</organism>
<reference evidence="2 3" key="1">
    <citation type="submission" date="2022-05" db="EMBL/GenBank/DDBJ databases">
        <title>A multi-omics perspective on studying reproductive biology in Daphnia sinensis.</title>
        <authorList>
            <person name="Jia J."/>
        </authorList>
    </citation>
    <scope>NUCLEOTIDE SEQUENCE [LARGE SCALE GENOMIC DNA]</scope>
    <source>
        <strain evidence="2 3">WSL</strain>
    </source>
</reference>
<sequence>MNFDNFVRQFFGLSLPAKRPSKEECDEDSRNLGSNPMFHGSQWNSELDQLDKMMMKLLKESFEDFSKFMDTPLHQGHIETPVYPQTSLRDQMLKPGFTDQPNYGEWKPKTNTEAEDDLDKTTNHDKSLTMLLPKAREDGMYYSTRSSTNYSHSLNGATESKSTIHDRDGCYRDLTTKEFNGKKYVMERKQCPGAPPQTTETLVNLTREELPEFLKNWGADQGVGNQDTFDFWGSFK</sequence>
<feature type="region of interest" description="Disordered" evidence="1">
    <location>
        <begin position="19"/>
        <end position="40"/>
    </location>
</feature>
<accession>A0AAD5L136</accession>
<name>A0AAD5L136_9CRUS</name>
<keyword evidence="3" id="KW-1185">Reference proteome</keyword>
<dbReference type="Proteomes" id="UP000820818">
    <property type="component" value="Linkage Group LG1"/>
</dbReference>
<dbReference type="EMBL" id="WJBH02000001">
    <property type="protein sequence ID" value="KAI9564531.1"/>
    <property type="molecule type" value="Genomic_DNA"/>
</dbReference>
<gene>
    <name evidence="2" type="ORF">GHT06_008270</name>
</gene>
<dbReference type="AlphaFoldDB" id="A0AAD5L136"/>
<feature type="region of interest" description="Disordered" evidence="1">
    <location>
        <begin position="95"/>
        <end position="125"/>
    </location>
</feature>
<evidence type="ECO:0000313" key="2">
    <source>
        <dbReference type="EMBL" id="KAI9564531.1"/>
    </source>
</evidence>
<proteinExistence type="predicted"/>
<evidence type="ECO:0000313" key="3">
    <source>
        <dbReference type="Proteomes" id="UP000820818"/>
    </source>
</evidence>
<evidence type="ECO:0000256" key="1">
    <source>
        <dbReference type="SAM" id="MobiDB-lite"/>
    </source>
</evidence>
<comment type="caution">
    <text evidence="2">The sequence shown here is derived from an EMBL/GenBank/DDBJ whole genome shotgun (WGS) entry which is preliminary data.</text>
</comment>